<dbReference type="PANTHER" id="PTHR41299">
    <property type="entry name" value="THIAMINE PYROPHOSPHOKINASE"/>
    <property type="match status" value="1"/>
</dbReference>
<proteinExistence type="predicted"/>
<feature type="domain" description="Thiamin pyrophosphokinase thiamin-binding" evidence="6">
    <location>
        <begin position="142"/>
        <end position="210"/>
    </location>
</feature>
<reference evidence="7 8" key="1">
    <citation type="submission" date="2018-03" db="EMBL/GenBank/DDBJ databases">
        <title>Lachnoclostridium SNUG30386 gen.nov., sp.nov., isolated from human faeces.</title>
        <authorList>
            <person name="Seo B."/>
            <person name="Jeon K."/>
            <person name="Ko G."/>
        </authorList>
    </citation>
    <scope>NUCLEOTIDE SEQUENCE [LARGE SCALE GENOMIC DNA]</scope>
    <source>
        <strain evidence="7 8">SNUG30386</strain>
    </source>
</reference>
<dbReference type="RefSeq" id="WP_107000407.1">
    <property type="nucleotide sequence ID" value="NZ_CAUWBW010000011.1"/>
</dbReference>
<dbReference type="GO" id="GO:0005524">
    <property type="term" value="F:ATP binding"/>
    <property type="evidence" value="ECO:0007669"/>
    <property type="project" value="UniProtKB-KW"/>
</dbReference>
<comment type="caution">
    <text evidence="7">The sequence shown here is derived from an EMBL/GenBank/DDBJ whole genome shotgun (WGS) entry which is preliminary data.</text>
</comment>
<dbReference type="Pfam" id="PF04265">
    <property type="entry name" value="TPK_B1_binding"/>
    <property type="match status" value="1"/>
</dbReference>
<dbReference type="EC" id="2.7.6.2" evidence="5"/>
<keyword evidence="4" id="KW-0067">ATP-binding</keyword>
<dbReference type="Gene3D" id="3.40.50.10240">
    <property type="entry name" value="Thiamin pyrophosphokinase, catalytic domain"/>
    <property type="match status" value="1"/>
</dbReference>
<dbReference type="InterPro" id="IPR007373">
    <property type="entry name" value="Thiamin_PyroPKinase_B1-bd"/>
</dbReference>
<dbReference type="InterPro" id="IPR053149">
    <property type="entry name" value="TPK"/>
</dbReference>
<accession>A0A2T3FVJ7</accession>
<keyword evidence="8" id="KW-1185">Reference proteome</keyword>
<dbReference type="SUPFAM" id="SSF63862">
    <property type="entry name" value="Thiamin pyrophosphokinase, substrate-binding domain"/>
    <property type="match status" value="1"/>
</dbReference>
<dbReference type="PANTHER" id="PTHR41299:SF1">
    <property type="entry name" value="THIAMINE PYROPHOSPHOKINASE"/>
    <property type="match status" value="1"/>
</dbReference>
<gene>
    <name evidence="7" type="ORF">C7U56_02190</name>
</gene>
<keyword evidence="1" id="KW-0808">Transferase</keyword>
<evidence type="ECO:0000256" key="5">
    <source>
        <dbReference type="NCBIfam" id="TIGR01378"/>
    </source>
</evidence>
<dbReference type="SUPFAM" id="SSF63999">
    <property type="entry name" value="Thiamin pyrophosphokinase, catalytic domain"/>
    <property type="match status" value="1"/>
</dbReference>
<dbReference type="InterPro" id="IPR007371">
    <property type="entry name" value="TPK_catalytic"/>
</dbReference>
<dbReference type="GO" id="GO:0016301">
    <property type="term" value="F:kinase activity"/>
    <property type="evidence" value="ECO:0007669"/>
    <property type="project" value="UniProtKB-KW"/>
</dbReference>
<keyword evidence="3 7" id="KW-0418">Kinase</keyword>
<keyword evidence="2" id="KW-0547">Nucleotide-binding</keyword>
<dbReference type="InterPro" id="IPR006282">
    <property type="entry name" value="Thi_PPkinase"/>
</dbReference>
<organism evidence="7 8">
    <name type="scientific">Clostridium fessum</name>
    <dbReference type="NCBI Taxonomy" id="2126740"/>
    <lineage>
        <taxon>Bacteria</taxon>
        <taxon>Bacillati</taxon>
        <taxon>Bacillota</taxon>
        <taxon>Clostridia</taxon>
        <taxon>Eubacteriales</taxon>
        <taxon>Clostridiaceae</taxon>
        <taxon>Clostridium</taxon>
    </lineage>
</organism>
<evidence type="ECO:0000256" key="3">
    <source>
        <dbReference type="ARBA" id="ARBA00022777"/>
    </source>
</evidence>
<dbReference type="CDD" id="cd07995">
    <property type="entry name" value="TPK"/>
    <property type="match status" value="1"/>
</dbReference>
<evidence type="ECO:0000313" key="7">
    <source>
        <dbReference type="EMBL" id="PST39293.1"/>
    </source>
</evidence>
<evidence type="ECO:0000256" key="1">
    <source>
        <dbReference type="ARBA" id="ARBA00022679"/>
    </source>
</evidence>
<sequence length="216" mass="24311">MKRCLIVTGGTIDIAFAKDFLSQRSYDYVIAADAGLEVLRPLHISPNAVVGDLDTVDKKVLEEYQNQPDIEFEIHKPEKDETDTELALLTAARQGCEAVDILGALGGRMDHAIGNIQLMYQFFCQGMEVNIYDARNRLYLLGGHKVFHREEVYGKYISFLPMTETVEGLTLRGFKYPLQRRTIGLGTSLCISNELKREEGILELERGVLLCVEAHD</sequence>
<dbReference type="GO" id="GO:0009229">
    <property type="term" value="P:thiamine diphosphate biosynthetic process"/>
    <property type="evidence" value="ECO:0007669"/>
    <property type="project" value="InterPro"/>
</dbReference>
<dbReference type="GO" id="GO:0006772">
    <property type="term" value="P:thiamine metabolic process"/>
    <property type="evidence" value="ECO:0007669"/>
    <property type="project" value="UniProtKB-UniRule"/>
</dbReference>
<dbReference type="Pfam" id="PF04263">
    <property type="entry name" value="TPK_catalytic"/>
    <property type="match status" value="1"/>
</dbReference>
<dbReference type="GO" id="GO:0004788">
    <property type="term" value="F:thiamine diphosphokinase activity"/>
    <property type="evidence" value="ECO:0007669"/>
    <property type="project" value="UniProtKB-UniRule"/>
</dbReference>
<dbReference type="GO" id="GO:0030975">
    <property type="term" value="F:thiamine binding"/>
    <property type="evidence" value="ECO:0007669"/>
    <property type="project" value="InterPro"/>
</dbReference>
<protein>
    <recommendedName>
        <fullName evidence="5">Thiamine diphosphokinase</fullName>
        <ecNumber evidence="5">2.7.6.2</ecNumber>
    </recommendedName>
</protein>
<dbReference type="AlphaFoldDB" id="A0A2T3FVJ7"/>
<dbReference type="EMBL" id="PYLO01000001">
    <property type="protein sequence ID" value="PST39293.1"/>
    <property type="molecule type" value="Genomic_DNA"/>
</dbReference>
<evidence type="ECO:0000256" key="4">
    <source>
        <dbReference type="ARBA" id="ARBA00022840"/>
    </source>
</evidence>
<name>A0A2T3FVJ7_9CLOT</name>
<dbReference type="InterPro" id="IPR036759">
    <property type="entry name" value="TPK_catalytic_sf"/>
</dbReference>
<evidence type="ECO:0000256" key="2">
    <source>
        <dbReference type="ARBA" id="ARBA00022741"/>
    </source>
</evidence>
<dbReference type="InterPro" id="IPR036371">
    <property type="entry name" value="TPK_B1-bd_sf"/>
</dbReference>
<dbReference type="NCBIfam" id="TIGR01378">
    <property type="entry name" value="thi_PPkinase"/>
    <property type="match status" value="1"/>
</dbReference>
<dbReference type="Proteomes" id="UP000241048">
    <property type="component" value="Unassembled WGS sequence"/>
</dbReference>
<evidence type="ECO:0000313" key="8">
    <source>
        <dbReference type="Proteomes" id="UP000241048"/>
    </source>
</evidence>
<evidence type="ECO:0000259" key="6">
    <source>
        <dbReference type="SMART" id="SM00983"/>
    </source>
</evidence>
<dbReference type="SMART" id="SM00983">
    <property type="entry name" value="TPK_B1_binding"/>
    <property type="match status" value="1"/>
</dbReference>